<feature type="compositionally biased region" description="Basic and acidic residues" evidence="1">
    <location>
        <begin position="39"/>
        <end position="64"/>
    </location>
</feature>
<proteinExistence type="predicted"/>
<feature type="region of interest" description="Disordered" evidence="1">
    <location>
        <begin position="1"/>
        <end position="129"/>
    </location>
</feature>
<feature type="compositionally biased region" description="Basic and acidic residues" evidence="1">
    <location>
        <begin position="151"/>
        <end position="162"/>
    </location>
</feature>
<accession>A0AAV7KR69</accession>
<protein>
    <submittedName>
        <fullName evidence="2">Uncharacterized protein</fullName>
    </submittedName>
</protein>
<reference evidence="2" key="1">
    <citation type="journal article" date="2022" name="bioRxiv">
        <title>Sequencing and chromosome-scale assembly of the giantPleurodeles waltlgenome.</title>
        <authorList>
            <person name="Brown T."/>
            <person name="Elewa A."/>
            <person name="Iarovenko S."/>
            <person name="Subramanian E."/>
            <person name="Araus A.J."/>
            <person name="Petzold A."/>
            <person name="Susuki M."/>
            <person name="Suzuki K.-i.T."/>
            <person name="Hayashi T."/>
            <person name="Toyoda A."/>
            <person name="Oliveira C."/>
            <person name="Osipova E."/>
            <person name="Leigh N.D."/>
            <person name="Simon A."/>
            <person name="Yun M.H."/>
        </authorList>
    </citation>
    <scope>NUCLEOTIDE SEQUENCE</scope>
    <source>
        <strain evidence="2">20211129_DDA</strain>
        <tissue evidence="2">Liver</tissue>
    </source>
</reference>
<comment type="caution">
    <text evidence="2">The sequence shown here is derived from an EMBL/GenBank/DDBJ whole genome shotgun (WGS) entry which is preliminary data.</text>
</comment>
<name>A0AAV7KR69_PLEWA</name>
<dbReference type="Proteomes" id="UP001066276">
    <property type="component" value="Chromosome 12"/>
</dbReference>
<organism evidence="2 3">
    <name type="scientific">Pleurodeles waltl</name>
    <name type="common">Iberian ribbed newt</name>
    <dbReference type="NCBI Taxonomy" id="8319"/>
    <lineage>
        <taxon>Eukaryota</taxon>
        <taxon>Metazoa</taxon>
        <taxon>Chordata</taxon>
        <taxon>Craniata</taxon>
        <taxon>Vertebrata</taxon>
        <taxon>Euteleostomi</taxon>
        <taxon>Amphibia</taxon>
        <taxon>Batrachia</taxon>
        <taxon>Caudata</taxon>
        <taxon>Salamandroidea</taxon>
        <taxon>Salamandridae</taxon>
        <taxon>Pleurodelinae</taxon>
        <taxon>Pleurodeles</taxon>
    </lineage>
</organism>
<gene>
    <name evidence="2" type="ORF">NDU88_002053</name>
</gene>
<evidence type="ECO:0000313" key="2">
    <source>
        <dbReference type="EMBL" id="KAJ1081881.1"/>
    </source>
</evidence>
<sequence length="162" mass="17855">MVGLRACHGPTPTSDRDASEGIPVKCPGGTAERCSASQDAKHFRGRDLMVRTTPEEKEIRRDADLSPTVGIEKQEGPGGERDVGPERPWEDQQRSEESEEEFPREQTKKTAPPQAKNTAKQPSHVPGGEWLYKVQAYWKKGRAAAQRHIKGPGEGEAGEKTQ</sequence>
<keyword evidence="3" id="KW-1185">Reference proteome</keyword>
<feature type="region of interest" description="Disordered" evidence="1">
    <location>
        <begin position="141"/>
        <end position="162"/>
    </location>
</feature>
<evidence type="ECO:0000256" key="1">
    <source>
        <dbReference type="SAM" id="MobiDB-lite"/>
    </source>
</evidence>
<feature type="compositionally biased region" description="Basic and acidic residues" evidence="1">
    <location>
        <begin position="72"/>
        <end position="108"/>
    </location>
</feature>
<dbReference type="EMBL" id="JANPWB010000016">
    <property type="protein sequence ID" value="KAJ1081881.1"/>
    <property type="molecule type" value="Genomic_DNA"/>
</dbReference>
<feature type="compositionally biased region" description="Basic residues" evidence="1">
    <location>
        <begin position="141"/>
        <end position="150"/>
    </location>
</feature>
<evidence type="ECO:0000313" key="3">
    <source>
        <dbReference type="Proteomes" id="UP001066276"/>
    </source>
</evidence>
<dbReference type="AlphaFoldDB" id="A0AAV7KR69"/>